<evidence type="ECO:0000313" key="4">
    <source>
        <dbReference type="Proteomes" id="UP000248198"/>
    </source>
</evidence>
<dbReference type="PANTHER" id="PTHR46558">
    <property type="entry name" value="TRACRIPTIONAL REGULATORY PROTEIN-RELATED-RELATED"/>
    <property type="match status" value="1"/>
</dbReference>
<feature type="domain" description="HTH cro/C1-type" evidence="2">
    <location>
        <begin position="6"/>
        <end position="60"/>
    </location>
</feature>
<dbReference type="InterPro" id="IPR001387">
    <property type="entry name" value="Cro/C1-type_HTH"/>
</dbReference>
<name>A0A318UZZ0_9SPHI</name>
<dbReference type="OrthoDB" id="1122522at2"/>
<dbReference type="Gene3D" id="1.10.260.40">
    <property type="entry name" value="lambda repressor-like DNA-binding domains"/>
    <property type="match status" value="1"/>
</dbReference>
<dbReference type="SUPFAM" id="SSF47413">
    <property type="entry name" value="lambda repressor-like DNA-binding domains"/>
    <property type="match status" value="1"/>
</dbReference>
<dbReference type="SMART" id="SM00530">
    <property type="entry name" value="HTH_XRE"/>
    <property type="match status" value="1"/>
</dbReference>
<evidence type="ECO:0000256" key="1">
    <source>
        <dbReference type="ARBA" id="ARBA00023125"/>
    </source>
</evidence>
<dbReference type="Pfam" id="PF01381">
    <property type="entry name" value="HTH_3"/>
    <property type="match status" value="1"/>
</dbReference>
<gene>
    <name evidence="3" type="ORF">B0O44_101649</name>
</gene>
<dbReference type="InterPro" id="IPR010982">
    <property type="entry name" value="Lambda_DNA-bd_dom_sf"/>
</dbReference>
<sequence>MIGEKIRERREHKKISQYAVAYAIGMSQAAYSKIERGETEVKVSHLYSIAAFLGTSVYELLPEAMASSTFDGEEYLLKPLVVKLKTLWFTWKVRRRIKKMPKTLES</sequence>
<dbReference type="AlphaFoldDB" id="A0A318UZZ0"/>
<keyword evidence="4" id="KW-1185">Reference proteome</keyword>
<evidence type="ECO:0000259" key="2">
    <source>
        <dbReference type="PROSITE" id="PS50943"/>
    </source>
</evidence>
<dbReference type="GO" id="GO:0003677">
    <property type="term" value="F:DNA binding"/>
    <property type="evidence" value="ECO:0007669"/>
    <property type="project" value="UniProtKB-KW"/>
</dbReference>
<protein>
    <submittedName>
        <fullName evidence="3">Transcriptional regulator with XRE-family HTH domain</fullName>
    </submittedName>
</protein>
<dbReference type="PROSITE" id="PS50943">
    <property type="entry name" value="HTH_CROC1"/>
    <property type="match status" value="1"/>
</dbReference>
<comment type="caution">
    <text evidence="3">The sequence shown here is derived from an EMBL/GenBank/DDBJ whole genome shotgun (WGS) entry which is preliminary data.</text>
</comment>
<organism evidence="3 4">
    <name type="scientific">Pedobacter nutrimenti</name>
    <dbReference type="NCBI Taxonomy" id="1241337"/>
    <lineage>
        <taxon>Bacteria</taxon>
        <taxon>Pseudomonadati</taxon>
        <taxon>Bacteroidota</taxon>
        <taxon>Sphingobacteriia</taxon>
        <taxon>Sphingobacteriales</taxon>
        <taxon>Sphingobacteriaceae</taxon>
        <taxon>Pedobacter</taxon>
    </lineage>
</organism>
<dbReference type="Proteomes" id="UP000248198">
    <property type="component" value="Unassembled WGS sequence"/>
</dbReference>
<dbReference type="CDD" id="cd00093">
    <property type="entry name" value="HTH_XRE"/>
    <property type="match status" value="1"/>
</dbReference>
<dbReference type="EMBL" id="QKLU01000001">
    <property type="protein sequence ID" value="PYF77169.1"/>
    <property type="molecule type" value="Genomic_DNA"/>
</dbReference>
<dbReference type="PANTHER" id="PTHR46558:SF4">
    <property type="entry name" value="DNA-BIDING PHAGE PROTEIN"/>
    <property type="match status" value="1"/>
</dbReference>
<reference evidence="3 4" key="1">
    <citation type="submission" date="2018-06" db="EMBL/GenBank/DDBJ databases">
        <title>Genomic Encyclopedia of Archaeal and Bacterial Type Strains, Phase II (KMG-II): from individual species to whole genera.</title>
        <authorList>
            <person name="Goeker M."/>
        </authorList>
    </citation>
    <scope>NUCLEOTIDE SEQUENCE [LARGE SCALE GENOMIC DNA]</scope>
    <source>
        <strain evidence="3 4">DSM 27372</strain>
    </source>
</reference>
<dbReference type="RefSeq" id="WP_110827239.1">
    <property type="nucleotide sequence ID" value="NZ_QKLU01000001.1"/>
</dbReference>
<accession>A0A318UZZ0</accession>
<evidence type="ECO:0000313" key="3">
    <source>
        <dbReference type="EMBL" id="PYF77169.1"/>
    </source>
</evidence>
<proteinExistence type="predicted"/>
<keyword evidence="1" id="KW-0238">DNA-binding</keyword>